<dbReference type="Pfam" id="PF00657">
    <property type="entry name" value="Lipase_GDSL"/>
    <property type="match status" value="1"/>
</dbReference>
<evidence type="ECO:0000256" key="6">
    <source>
        <dbReference type="ARBA" id="ARBA00022840"/>
    </source>
</evidence>
<comment type="similarity">
    <text evidence="1">Belongs to the 'GDSL' lipolytic enzyme family.</text>
</comment>
<keyword evidence="6 11" id="KW-0067">ATP-binding</keyword>
<evidence type="ECO:0000256" key="13">
    <source>
        <dbReference type="SAM" id="Coils"/>
    </source>
</evidence>
<dbReference type="InterPro" id="IPR035669">
    <property type="entry name" value="SGNH_plant_lipase-like"/>
</dbReference>
<dbReference type="Gene3D" id="3.40.50.1110">
    <property type="entry name" value="SGNH hydrolase"/>
    <property type="match status" value="1"/>
</dbReference>
<protein>
    <recommendedName>
        <fullName evidence="12">Kinesin-like protein</fullName>
    </recommendedName>
</protein>
<evidence type="ECO:0000256" key="11">
    <source>
        <dbReference type="PROSITE-ProRule" id="PRU00283"/>
    </source>
</evidence>
<dbReference type="InterPro" id="IPR001087">
    <property type="entry name" value="GDSL"/>
</dbReference>
<dbReference type="InParanoid" id="A0A200RBK1"/>
<dbReference type="PANTHER" id="PTHR22835">
    <property type="entry name" value="ZINC FINGER FYVE DOMAIN CONTAINING PROTEIN"/>
    <property type="match status" value="1"/>
</dbReference>
<dbReference type="SMART" id="SM00129">
    <property type="entry name" value="KISc"/>
    <property type="match status" value="1"/>
</dbReference>
<evidence type="ECO:0000256" key="5">
    <source>
        <dbReference type="ARBA" id="ARBA00022801"/>
    </source>
</evidence>
<dbReference type="SUPFAM" id="SSF52266">
    <property type="entry name" value="SGNH hydrolase"/>
    <property type="match status" value="1"/>
</dbReference>
<evidence type="ECO:0000256" key="4">
    <source>
        <dbReference type="ARBA" id="ARBA00022741"/>
    </source>
</evidence>
<dbReference type="InterPro" id="IPR001752">
    <property type="entry name" value="Kinesin_motor_dom"/>
</dbReference>
<dbReference type="FunFam" id="3.40.850.10:FF:000114">
    <property type="entry name" value="Kinesin-like protein"/>
    <property type="match status" value="1"/>
</dbReference>
<dbReference type="InterPro" id="IPR019821">
    <property type="entry name" value="Kinesin_motor_CS"/>
</dbReference>
<dbReference type="PROSITE" id="PS50067">
    <property type="entry name" value="KINESIN_MOTOR_2"/>
    <property type="match status" value="1"/>
</dbReference>
<feature type="coiled-coil region" evidence="13">
    <location>
        <begin position="426"/>
        <end position="453"/>
    </location>
</feature>
<dbReference type="GO" id="GO:0008017">
    <property type="term" value="F:microtubule binding"/>
    <property type="evidence" value="ECO:0007669"/>
    <property type="project" value="InterPro"/>
</dbReference>
<evidence type="ECO:0000256" key="8">
    <source>
        <dbReference type="ARBA" id="ARBA00023175"/>
    </source>
</evidence>
<evidence type="ECO:0000313" key="16">
    <source>
        <dbReference type="Proteomes" id="UP000195402"/>
    </source>
</evidence>
<keyword evidence="3" id="KW-0732">Signal</keyword>
<proteinExistence type="inferred from homology"/>
<keyword evidence="8 11" id="KW-0505">Motor protein</keyword>
<keyword evidence="5" id="KW-0378">Hydrolase</keyword>
<evidence type="ECO:0000256" key="12">
    <source>
        <dbReference type="RuleBase" id="RU000394"/>
    </source>
</evidence>
<dbReference type="GO" id="GO:0005874">
    <property type="term" value="C:microtubule"/>
    <property type="evidence" value="ECO:0007669"/>
    <property type="project" value="UniProtKB-KW"/>
</dbReference>
<keyword evidence="9" id="KW-0325">Glycoprotein</keyword>
<dbReference type="InterPro" id="IPR036961">
    <property type="entry name" value="Kinesin_motor_dom_sf"/>
</dbReference>
<dbReference type="OMA" id="DHGANIC"/>
<keyword evidence="2 12" id="KW-0493">Microtubule</keyword>
<feature type="domain" description="Kinesin motor" evidence="14">
    <location>
        <begin position="3"/>
        <end position="340"/>
    </location>
</feature>
<keyword evidence="7 13" id="KW-0175">Coiled coil</keyword>
<dbReference type="SUPFAM" id="SSF52540">
    <property type="entry name" value="P-loop containing nucleoside triphosphate hydrolases"/>
    <property type="match status" value="1"/>
</dbReference>
<sequence>MSNVTVCARFRPLNSKEKRDNGDKICIRNLDSETFVFKDEKDEDFTFCFDRVFYQESQQADVYEFLALPIVQADAVNAINGTIITYGQTGAGKTYSMEGLGILECDGEQKGLLPRVVDGLFECLRSVDEITKYTVKLSMIFSLLRVKVLQYLLEILFLRDLFDLSKDNLQIKEGKLQGIFLYGVTESLVSSTWINLQIFHETLTYTEMNMASSRSHCAYIFTIQLETAKDRRVKTGKLILVDLAGSEKVEKSGAEGRVLEEAKTINKSLSALGNVINALTIGTPGKANHIPYRDSKLTRILQDSLGGSSRTALLCCCSPSTLNSSESLSTLRFGARHAIGLTSEAKHIRTSTRVSCIEDKVDKKQTMPSPIKDASCERILNKLREKMDVEDVNLLEELFMKEGIIFNSNSAEDFESAYKDITFRTITSLHQTVEELVRTVEKLKRENKVLKAKLAVADRFDLHGRNAEGDALYNFDKISGIAFLVGPPNGQTYFLNTAGRYCDGSLIVDFLASEAMTLIRHLSSLPILTLIFIFSAPVESIDFNYPAVFNFGDSNSDTGGLIAGLGEHLEPPNGQNYFKDPAGRFCDGRLIVDFLMDAFELPFLNAYLDSVGFPSFRRGCNFAVAGSTILPATASSVSPFSFGIQVAQFFRFKAQVLELLAKGKKLDKYLPAKDYFEQGLYIFDIGQNDLAGAFYSKTEDQVLASIPNILLELETGIQKLYDQGGRRFWIHNTGPLGCLPQNIATFGKDPSKLDELGCVSSHNRAAKLFNLQLHALSKKLQANYTDANVTYVDIFSIKFDLLSNYSKYGFEQTIMACCGYGGPPLNYDSRISCGQTKNLNGTSVTAKGCQDSSEYISWDGIHYTEAANEYIASRILTGKYSDPPFSDKMPFLLRLKF</sequence>
<dbReference type="AlphaFoldDB" id="A0A200RBK1"/>
<keyword evidence="4 11" id="KW-0547">Nucleotide-binding</keyword>
<gene>
    <name evidence="15" type="ORF">BVC80_1665g54</name>
</gene>
<comment type="caution">
    <text evidence="15">The sequence shown here is derived from an EMBL/GenBank/DDBJ whole genome shotgun (WGS) entry which is preliminary data.</text>
</comment>
<dbReference type="GO" id="GO:0007018">
    <property type="term" value="P:microtubule-based movement"/>
    <property type="evidence" value="ECO:0007669"/>
    <property type="project" value="InterPro"/>
</dbReference>
<evidence type="ECO:0000256" key="10">
    <source>
        <dbReference type="ARBA" id="ARBA00061495"/>
    </source>
</evidence>
<dbReference type="GO" id="GO:0016788">
    <property type="term" value="F:hydrolase activity, acting on ester bonds"/>
    <property type="evidence" value="ECO:0007669"/>
    <property type="project" value="InterPro"/>
</dbReference>
<dbReference type="InterPro" id="IPR036514">
    <property type="entry name" value="SGNH_hydro_sf"/>
</dbReference>
<keyword evidence="16" id="KW-1185">Reference proteome</keyword>
<evidence type="ECO:0000256" key="9">
    <source>
        <dbReference type="ARBA" id="ARBA00023180"/>
    </source>
</evidence>
<comment type="similarity">
    <text evidence="10">Belongs to the TRAFAC class myosin-kinesin ATPase superfamily. Kinesin family. KIN-1 subfamily.</text>
</comment>
<dbReference type="Proteomes" id="UP000195402">
    <property type="component" value="Unassembled WGS sequence"/>
</dbReference>
<dbReference type="InterPro" id="IPR027417">
    <property type="entry name" value="P-loop_NTPase"/>
</dbReference>
<accession>A0A200RBK1</accession>
<dbReference type="CDD" id="cd01837">
    <property type="entry name" value="SGNH_plant_lipase_like"/>
    <property type="match status" value="1"/>
</dbReference>
<dbReference type="PANTHER" id="PTHR22835:SF536">
    <property type="entry name" value="OS05G0401000 PROTEIN"/>
    <property type="match status" value="1"/>
</dbReference>
<evidence type="ECO:0000256" key="3">
    <source>
        <dbReference type="ARBA" id="ARBA00022729"/>
    </source>
</evidence>
<evidence type="ECO:0000259" key="14">
    <source>
        <dbReference type="PROSITE" id="PS50067"/>
    </source>
</evidence>
<dbReference type="GO" id="GO:0005524">
    <property type="term" value="F:ATP binding"/>
    <property type="evidence" value="ECO:0007669"/>
    <property type="project" value="UniProtKB-UniRule"/>
</dbReference>
<evidence type="ECO:0000313" key="15">
    <source>
        <dbReference type="EMBL" id="OVA20091.1"/>
    </source>
</evidence>
<dbReference type="Pfam" id="PF00225">
    <property type="entry name" value="Kinesin"/>
    <property type="match status" value="1"/>
</dbReference>
<evidence type="ECO:0000256" key="7">
    <source>
        <dbReference type="ARBA" id="ARBA00023054"/>
    </source>
</evidence>
<feature type="binding site" evidence="11">
    <location>
        <begin position="87"/>
        <end position="94"/>
    </location>
    <ligand>
        <name>ATP</name>
        <dbReference type="ChEBI" id="CHEBI:30616"/>
    </ligand>
</feature>
<dbReference type="GO" id="GO:0003777">
    <property type="term" value="F:microtubule motor activity"/>
    <property type="evidence" value="ECO:0007669"/>
    <property type="project" value="InterPro"/>
</dbReference>
<reference evidence="15 16" key="1">
    <citation type="journal article" date="2017" name="Mol. Plant">
        <title>The Genome of Medicinal Plant Macleaya cordata Provides New Insights into Benzylisoquinoline Alkaloids Metabolism.</title>
        <authorList>
            <person name="Liu X."/>
            <person name="Liu Y."/>
            <person name="Huang P."/>
            <person name="Ma Y."/>
            <person name="Qing Z."/>
            <person name="Tang Q."/>
            <person name="Cao H."/>
            <person name="Cheng P."/>
            <person name="Zheng Y."/>
            <person name="Yuan Z."/>
            <person name="Zhou Y."/>
            <person name="Liu J."/>
            <person name="Tang Z."/>
            <person name="Zhuo Y."/>
            <person name="Zhang Y."/>
            <person name="Yu L."/>
            <person name="Huang J."/>
            <person name="Yang P."/>
            <person name="Peng Q."/>
            <person name="Zhang J."/>
            <person name="Jiang W."/>
            <person name="Zhang Z."/>
            <person name="Lin K."/>
            <person name="Ro D.K."/>
            <person name="Chen X."/>
            <person name="Xiong X."/>
            <person name="Shang Y."/>
            <person name="Huang S."/>
            <person name="Zeng J."/>
        </authorList>
    </citation>
    <scope>NUCLEOTIDE SEQUENCE [LARGE SCALE GENOMIC DNA]</scope>
    <source>
        <strain evidence="16">cv. BLH2017</strain>
        <tissue evidence="15">Root</tissue>
    </source>
</reference>
<dbReference type="EMBL" id="MVGT01000148">
    <property type="protein sequence ID" value="OVA20091.1"/>
    <property type="molecule type" value="Genomic_DNA"/>
</dbReference>
<dbReference type="PRINTS" id="PR00380">
    <property type="entry name" value="KINESINHEAVY"/>
</dbReference>
<dbReference type="PROSITE" id="PS00411">
    <property type="entry name" value="KINESIN_MOTOR_1"/>
    <property type="match status" value="1"/>
</dbReference>
<organism evidence="15 16">
    <name type="scientific">Macleaya cordata</name>
    <name type="common">Five-seeded plume-poppy</name>
    <name type="synonym">Bocconia cordata</name>
    <dbReference type="NCBI Taxonomy" id="56857"/>
    <lineage>
        <taxon>Eukaryota</taxon>
        <taxon>Viridiplantae</taxon>
        <taxon>Streptophyta</taxon>
        <taxon>Embryophyta</taxon>
        <taxon>Tracheophyta</taxon>
        <taxon>Spermatophyta</taxon>
        <taxon>Magnoliopsida</taxon>
        <taxon>Ranunculales</taxon>
        <taxon>Papaveraceae</taxon>
        <taxon>Papaveroideae</taxon>
        <taxon>Macleaya</taxon>
    </lineage>
</organism>
<evidence type="ECO:0000256" key="2">
    <source>
        <dbReference type="ARBA" id="ARBA00022701"/>
    </source>
</evidence>
<dbReference type="OrthoDB" id="1600564at2759"/>
<dbReference type="Gene3D" id="3.40.850.10">
    <property type="entry name" value="Kinesin motor domain"/>
    <property type="match status" value="1"/>
</dbReference>
<evidence type="ECO:0000256" key="1">
    <source>
        <dbReference type="ARBA" id="ARBA00008668"/>
    </source>
</evidence>
<name>A0A200RBK1_MACCD</name>